<proteinExistence type="predicted"/>
<gene>
    <name evidence="1" type="ORF">Dsi01nite_047880</name>
</gene>
<dbReference type="AlphaFoldDB" id="A0A919PM99"/>
<evidence type="ECO:0008006" key="3">
    <source>
        <dbReference type="Google" id="ProtNLM"/>
    </source>
</evidence>
<sequence length="334" mass="37612">MESRRARPTLRVVQDDLLAGWESPHAQPQAGVGGRDPLSPLSELPHPIIRKALESFGDDPECDNYVGRIKSSTRLVLFEIKSGQWRGGVWIDPETGVFWLIAAGLAKGGHKDHDDFYERVKRADQSGEIDRWLPTDDDRRQLKRETAARMLTDWELNLQRVVLEALRTVAEGGTTAFALPHPADPAKRFGECTLTVAQVHEPDFEYEETVVEIDLANEFCGSNLGWQATIRVLISISPPETSWDRFGDSYSTISELKSHFLRVDELQAITDRGQVAQSDPNDMAHYTHKNNLALSSVEGLGVRSMCGIYFVPYQDHESRPKCPVCEERYLKLPT</sequence>
<name>A0A919PM99_9ACTN</name>
<reference evidence="1" key="1">
    <citation type="submission" date="2021-01" db="EMBL/GenBank/DDBJ databases">
        <title>Whole genome shotgun sequence of Dactylosporangium siamense NBRC 106093.</title>
        <authorList>
            <person name="Komaki H."/>
            <person name="Tamura T."/>
        </authorList>
    </citation>
    <scope>NUCLEOTIDE SEQUENCE</scope>
    <source>
        <strain evidence="1">NBRC 106093</strain>
    </source>
</reference>
<evidence type="ECO:0000313" key="2">
    <source>
        <dbReference type="Proteomes" id="UP000660611"/>
    </source>
</evidence>
<dbReference type="Proteomes" id="UP000660611">
    <property type="component" value="Unassembled WGS sequence"/>
</dbReference>
<comment type="caution">
    <text evidence="1">The sequence shown here is derived from an EMBL/GenBank/DDBJ whole genome shotgun (WGS) entry which is preliminary data.</text>
</comment>
<organism evidence="1 2">
    <name type="scientific">Dactylosporangium siamense</name>
    <dbReference type="NCBI Taxonomy" id="685454"/>
    <lineage>
        <taxon>Bacteria</taxon>
        <taxon>Bacillati</taxon>
        <taxon>Actinomycetota</taxon>
        <taxon>Actinomycetes</taxon>
        <taxon>Micromonosporales</taxon>
        <taxon>Micromonosporaceae</taxon>
        <taxon>Dactylosporangium</taxon>
    </lineage>
</organism>
<evidence type="ECO:0000313" key="1">
    <source>
        <dbReference type="EMBL" id="GIG46747.1"/>
    </source>
</evidence>
<dbReference type="EMBL" id="BONQ01000077">
    <property type="protein sequence ID" value="GIG46747.1"/>
    <property type="molecule type" value="Genomic_DNA"/>
</dbReference>
<dbReference type="Pfam" id="PF11238">
    <property type="entry name" value="DUF3039"/>
    <property type="match status" value="1"/>
</dbReference>
<protein>
    <recommendedName>
        <fullName evidence="3">DUF3039 domain-containing protein</fullName>
    </recommendedName>
</protein>
<accession>A0A919PM99</accession>
<dbReference type="InterPro" id="IPR021400">
    <property type="entry name" value="DUF3039"/>
</dbReference>
<keyword evidence="2" id="KW-1185">Reference proteome</keyword>